<name>A0A1K2CV88_STRAR</name>
<evidence type="ECO:0000256" key="1">
    <source>
        <dbReference type="SAM" id="MobiDB-lite"/>
    </source>
</evidence>
<dbReference type="STRING" id="1893.SAMN02787144_1011217"/>
<accession>A0A1K2CV88</accession>
<evidence type="ECO:0000313" key="3">
    <source>
        <dbReference type="Proteomes" id="UP000181909"/>
    </source>
</evidence>
<gene>
    <name evidence="2" type="ORF">SAMN02787144_1011217</name>
</gene>
<proteinExistence type="predicted"/>
<evidence type="ECO:0000313" key="2">
    <source>
        <dbReference type="EMBL" id="SFY14213.1"/>
    </source>
</evidence>
<dbReference type="EMBL" id="FPJO01000011">
    <property type="protein sequence ID" value="SFY14213.1"/>
    <property type="molecule type" value="Genomic_DNA"/>
</dbReference>
<dbReference type="AlphaFoldDB" id="A0A1K2CV88"/>
<organism evidence="2 3">
    <name type="scientific">Streptomyces atratus</name>
    <dbReference type="NCBI Taxonomy" id="1893"/>
    <lineage>
        <taxon>Bacteria</taxon>
        <taxon>Bacillati</taxon>
        <taxon>Actinomycetota</taxon>
        <taxon>Actinomycetes</taxon>
        <taxon>Kitasatosporales</taxon>
        <taxon>Streptomycetaceae</taxon>
        <taxon>Streptomyces</taxon>
    </lineage>
</organism>
<protein>
    <submittedName>
        <fullName evidence="2">Uncharacterized protein</fullName>
    </submittedName>
</protein>
<reference evidence="2 3" key="1">
    <citation type="submission" date="2016-11" db="EMBL/GenBank/DDBJ databases">
        <authorList>
            <person name="Jaros S."/>
            <person name="Januszkiewicz K."/>
            <person name="Wedrychowicz H."/>
        </authorList>
    </citation>
    <scope>NUCLEOTIDE SEQUENCE [LARGE SCALE GENOMIC DNA]</scope>
    <source>
        <strain evidence="2 3">OK807</strain>
    </source>
</reference>
<feature type="region of interest" description="Disordered" evidence="1">
    <location>
        <begin position="56"/>
        <end position="83"/>
    </location>
</feature>
<dbReference type="Proteomes" id="UP000181909">
    <property type="component" value="Unassembled WGS sequence"/>
</dbReference>
<sequence length="110" mass="12172">MRGGESPRPSDLGVTMPRFMSLIRIDEQNPFDAPDPEFDQRMGALFEEITKAGVMLETAGPTPTSWRRCATPEPTSPARSVGSAPCLAAHNCRHRHRPWRYVPGPTGRPC</sequence>